<feature type="domain" description="Phage tail lysozyme" evidence="1">
    <location>
        <begin position="9"/>
        <end position="141"/>
    </location>
</feature>
<reference evidence="2" key="1">
    <citation type="submission" date="2022-11" db="EMBL/GenBank/DDBJ databases">
        <title>Hoeflea poritis sp. nov., isolated from scleractinian coral Porites lutea.</title>
        <authorList>
            <person name="Zhang G."/>
            <person name="Wei Q."/>
            <person name="Cai L."/>
        </authorList>
    </citation>
    <scope>NUCLEOTIDE SEQUENCE</scope>
    <source>
        <strain evidence="2">E7-10</strain>
    </source>
</reference>
<gene>
    <name evidence="2" type="ORF">OOZ53_01415</name>
</gene>
<dbReference type="InterPro" id="IPR041219">
    <property type="entry name" value="Phage_lysozyme2"/>
</dbReference>
<comment type="caution">
    <text evidence="2">The sequence shown here is derived from an EMBL/GenBank/DDBJ whole genome shotgun (WGS) entry which is preliminary data.</text>
</comment>
<dbReference type="Gene3D" id="1.10.530.10">
    <property type="match status" value="1"/>
</dbReference>
<evidence type="ECO:0000313" key="3">
    <source>
        <dbReference type="Proteomes" id="UP001148313"/>
    </source>
</evidence>
<sequence>MKKYDEKIAGRLMNDLMADFDLTRAQATGIVGNLAHESAGFKTLQEISPVVAGSRGGYGYAQWTGKRRKLFEAYAKTNGLDPASYEANYGFLAYELSNDYRYSLAAVKKSNNSSEAAKAFSDKYEYPGIPHLKSRYALARDIEMNPKVGFQAPVPLGKGVIPRDVINKITTDYGPL</sequence>
<protein>
    <submittedName>
        <fullName evidence="2">Phage tail tip lysozyme</fullName>
    </submittedName>
</protein>
<evidence type="ECO:0000259" key="1">
    <source>
        <dbReference type="Pfam" id="PF18013"/>
    </source>
</evidence>
<proteinExistence type="predicted"/>
<dbReference type="EMBL" id="JAPJZH010000001">
    <property type="protein sequence ID" value="MDA4843983.1"/>
    <property type="molecule type" value="Genomic_DNA"/>
</dbReference>
<keyword evidence="3" id="KW-1185">Reference proteome</keyword>
<dbReference type="RefSeq" id="WP_271087501.1">
    <property type="nucleotide sequence ID" value="NZ_JAPJZH010000001.1"/>
</dbReference>
<evidence type="ECO:0000313" key="2">
    <source>
        <dbReference type="EMBL" id="MDA4843983.1"/>
    </source>
</evidence>
<accession>A0ABT4VIX3</accession>
<dbReference type="Pfam" id="PF18013">
    <property type="entry name" value="Phage_lysozyme2"/>
    <property type="match status" value="1"/>
</dbReference>
<name>A0ABT4VIX3_9HYPH</name>
<dbReference type="Proteomes" id="UP001148313">
    <property type="component" value="Unassembled WGS sequence"/>
</dbReference>
<organism evidence="2 3">
    <name type="scientific">Hoeflea poritis</name>
    <dbReference type="NCBI Taxonomy" id="2993659"/>
    <lineage>
        <taxon>Bacteria</taxon>
        <taxon>Pseudomonadati</taxon>
        <taxon>Pseudomonadota</taxon>
        <taxon>Alphaproteobacteria</taxon>
        <taxon>Hyphomicrobiales</taxon>
        <taxon>Rhizobiaceae</taxon>
        <taxon>Hoeflea</taxon>
    </lineage>
</organism>